<evidence type="ECO:0000256" key="1">
    <source>
        <dbReference type="ARBA" id="ARBA00011982"/>
    </source>
</evidence>
<dbReference type="PANTHER" id="PTHR32009">
    <property type="entry name" value="TMV RESISTANCE PROTEIN N-LIKE"/>
    <property type="match status" value="1"/>
</dbReference>
<keyword evidence="7" id="KW-1185">Reference proteome</keyword>
<protein>
    <recommendedName>
        <fullName evidence="1">ADP-ribosyl cyclase/cyclic ADP-ribose hydrolase</fullName>
        <ecNumber evidence="1">3.2.2.6</ecNumber>
    </recommendedName>
</protein>
<feature type="domain" description="TIR" evidence="5">
    <location>
        <begin position="13"/>
        <end position="141"/>
    </location>
</feature>
<dbReference type="Proteomes" id="UP001058974">
    <property type="component" value="Chromosome 7"/>
</dbReference>
<comment type="catalytic activity">
    <reaction evidence="4">
        <text>NAD(+) + H2O = ADP-D-ribose + nicotinamide + H(+)</text>
        <dbReference type="Rhea" id="RHEA:16301"/>
        <dbReference type="ChEBI" id="CHEBI:15377"/>
        <dbReference type="ChEBI" id="CHEBI:15378"/>
        <dbReference type="ChEBI" id="CHEBI:17154"/>
        <dbReference type="ChEBI" id="CHEBI:57540"/>
        <dbReference type="ChEBI" id="CHEBI:57967"/>
        <dbReference type="EC" id="3.2.2.6"/>
    </reaction>
    <physiologicalReaction direction="left-to-right" evidence="4">
        <dbReference type="Rhea" id="RHEA:16302"/>
    </physiologicalReaction>
</comment>
<reference evidence="6 7" key="1">
    <citation type="journal article" date="2022" name="Nat. Genet.">
        <title>Improved pea reference genome and pan-genome highlight genomic features and evolutionary characteristics.</title>
        <authorList>
            <person name="Yang T."/>
            <person name="Liu R."/>
            <person name="Luo Y."/>
            <person name="Hu S."/>
            <person name="Wang D."/>
            <person name="Wang C."/>
            <person name="Pandey M.K."/>
            <person name="Ge S."/>
            <person name="Xu Q."/>
            <person name="Li N."/>
            <person name="Li G."/>
            <person name="Huang Y."/>
            <person name="Saxena R.K."/>
            <person name="Ji Y."/>
            <person name="Li M."/>
            <person name="Yan X."/>
            <person name="He Y."/>
            <person name="Liu Y."/>
            <person name="Wang X."/>
            <person name="Xiang C."/>
            <person name="Varshney R.K."/>
            <person name="Ding H."/>
            <person name="Gao S."/>
            <person name="Zong X."/>
        </authorList>
    </citation>
    <scope>NUCLEOTIDE SEQUENCE [LARGE SCALE GENOMIC DNA]</scope>
    <source>
        <strain evidence="6 7">cv. Zhongwan 6</strain>
    </source>
</reference>
<keyword evidence="2" id="KW-0378">Hydrolase</keyword>
<sequence>MKNSSSTSFNHGWTYDVFVSFYGDDTLYGFTGNLYNTLGRKGINTFKDDIKLKKGEEISTDLLQTIDESRIAIIGANWCSSTASSVHFFLILLEMTMDLSCHVDCFAGWFEGCTLHLDCIGMGHGKIWIGRNGTALVWKRS</sequence>
<organism evidence="6 7">
    <name type="scientific">Pisum sativum</name>
    <name type="common">Garden pea</name>
    <name type="synonym">Lathyrus oleraceus</name>
    <dbReference type="NCBI Taxonomy" id="3888"/>
    <lineage>
        <taxon>Eukaryota</taxon>
        <taxon>Viridiplantae</taxon>
        <taxon>Streptophyta</taxon>
        <taxon>Embryophyta</taxon>
        <taxon>Tracheophyta</taxon>
        <taxon>Spermatophyta</taxon>
        <taxon>Magnoliopsida</taxon>
        <taxon>eudicotyledons</taxon>
        <taxon>Gunneridae</taxon>
        <taxon>Pentapetalae</taxon>
        <taxon>rosids</taxon>
        <taxon>fabids</taxon>
        <taxon>Fabales</taxon>
        <taxon>Fabaceae</taxon>
        <taxon>Papilionoideae</taxon>
        <taxon>50 kb inversion clade</taxon>
        <taxon>NPAAA clade</taxon>
        <taxon>Hologalegina</taxon>
        <taxon>IRL clade</taxon>
        <taxon>Fabeae</taxon>
        <taxon>Lathyrus</taxon>
    </lineage>
</organism>
<dbReference type="PANTHER" id="PTHR32009:SF39">
    <property type="entry name" value="TIR DOMAIN-CONTAINING PROTEIN"/>
    <property type="match status" value="1"/>
</dbReference>
<dbReference type="Gene3D" id="3.40.50.10140">
    <property type="entry name" value="Toll/interleukin-1 receptor homology (TIR) domain"/>
    <property type="match status" value="1"/>
</dbReference>
<evidence type="ECO:0000256" key="4">
    <source>
        <dbReference type="ARBA" id="ARBA00047304"/>
    </source>
</evidence>
<comment type="caution">
    <text evidence="6">The sequence shown here is derived from an EMBL/GenBank/DDBJ whole genome shotgun (WGS) entry which is preliminary data.</text>
</comment>
<dbReference type="PROSITE" id="PS50104">
    <property type="entry name" value="TIR"/>
    <property type="match status" value="1"/>
</dbReference>
<dbReference type="EC" id="3.2.2.6" evidence="1"/>
<dbReference type="Pfam" id="PF01582">
    <property type="entry name" value="TIR"/>
    <property type="match status" value="1"/>
</dbReference>
<evidence type="ECO:0000259" key="5">
    <source>
        <dbReference type="PROSITE" id="PS50104"/>
    </source>
</evidence>
<dbReference type="InterPro" id="IPR035897">
    <property type="entry name" value="Toll_tir_struct_dom_sf"/>
</dbReference>
<evidence type="ECO:0000313" key="6">
    <source>
        <dbReference type="EMBL" id="KAI5391273.1"/>
    </source>
</evidence>
<dbReference type="GO" id="GO:0007165">
    <property type="term" value="P:signal transduction"/>
    <property type="evidence" value="ECO:0007669"/>
    <property type="project" value="InterPro"/>
</dbReference>
<evidence type="ECO:0000313" key="7">
    <source>
        <dbReference type="Proteomes" id="UP001058974"/>
    </source>
</evidence>
<dbReference type="InterPro" id="IPR000157">
    <property type="entry name" value="TIR_dom"/>
</dbReference>
<dbReference type="GO" id="GO:0061809">
    <property type="term" value="F:NAD+ nucleosidase activity, cyclic ADP-ribose generating"/>
    <property type="evidence" value="ECO:0007669"/>
    <property type="project" value="UniProtKB-EC"/>
</dbReference>
<evidence type="ECO:0000256" key="3">
    <source>
        <dbReference type="ARBA" id="ARBA00023027"/>
    </source>
</evidence>
<dbReference type="Gramene" id="Psat07G0620900-T1">
    <property type="protein sequence ID" value="KAI5391273.1"/>
    <property type="gene ID" value="KIW84_076209"/>
</dbReference>
<dbReference type="SUPFAM" id="SSF52200">
    <property type="entry name" value="Toll/Interleukin receptor TIR domain"/>
    <property type="match status" value="1"/>
</dbReference>
<keyword evidence="3" id="KW-0520">NAD</keyword>
<evidence type="ECO:0000256" key="2">
    <source>
        <dbReference type="ARBA" id="ARBA00022801"/>
    </source>
</evidence>
<dbReference type="EMBL" id="JAMSHJ010000007">
    <property type="protein sequence ID" value="KAI5391273.1"/>
    <property type="molecule type" value="Genomic_DNA"/>
</dbReference>
<proteinExistence type="predicted"/>
<gene>
    <name evidence="6" type="ORF">KIW84_076209</name>
</gene>
<dbReference type="AlphaFoldDB" id="A0A9D4VVS2"/>
<accession>A0A9D4VVS2</accession>
<name>A0A9D4VVS2_PEA</name>